<evidence type="ECO:0000313" key="2">
    <source>
        <dbReference type="Proteomes" id="UP000663846"/>
    </source>
</evidence>
<dbReference type="EMBL" id="CAJMWS010000354">
    <property type="protein sequence ID" value="CAE6437193.1"/>
    <property type="molecule type" value="Genomic_DNA"/>
</dbReference>
<organism evidence="1 2">
    <name type="scientific">Rhizoctonia solani</name>
    <dbReference type="NCBI Taxonomy" id="456999"/>
    <lineage>
        <taxon>Eukaryota</taxon>
        <taxon>Fungi</taxon>
        <taxon>Dikarya</taxon>
        <taxon>Basidiomycota</taxon>
        <taxon>Agaricomycotina</taxon>
        <taxon>Agaricomycetes</taxon>
        <taxon>Cantharellales</taxon>
        <taxon>Ceratobasidiaceae</taxon>
        <taxon>Rhizoctonia</taxon>
    </lineage>
</organism>
<dbReference type="AlphaFoldDB" id="A0A8H3ASS4"/>
<comment type="caution">
    <text evidence="1">The sequence shown here is derived from an EMBL/GenBank/DDBJ whole genome shotgun (WGS) entry which is preliminary data.</text>
</comment>
<dbReference type="Proteomes" id="UP000663846">
    <property type="component" value="Unassembled WGS sequence"/>
</dbReference>
<evidence type="ECO:0000313" key="1">
    <source>
        <dbReference type="EMBL" id="CAE6437193.1"/>
    </source>
</evidence>
<reference evidence="1" key="1">
    <citation type="submission" date="2021-01" db="EMBL/GenBank/DDBJ databases">
        <authorList>
            <person name="Kaushik A."/>
        </authorList>
    </citation>
    <scope>NUCLEOTIDE SEQUENCE</scope>
    <source>
        <strain evidence="1">AG1-1C</strain>
    </source>
</reference>
<proteinExistence type="predicted"/>
<accession>A0A8H3ASS4</accession>
<gene>
    <name evidence="1" type="ORF">RDB_LOCUS122463</name>
</gene>
<protein>
    <submittedName>
        <fullName evidence="1">Uncharacterized protein</fullName>
    </submittedName>
</protein>
<name>A0A8H3ASS4_9AGAM</name>
<sequence>MSPIEECFGDKTPEIEEIPVEPDHPEIWGRVVALCDLIRGLIERLPFLEPAEEPVAKGRNPNGPVTSRQLLMTGESFIQSLESFRPLLPNKLTESALEKSPEFKEHVHKLEHNFDDIERVLRCIPQLYEEVTKEECDNAIVEVEALMICLGVGLGDD</sequence>